<dbReference type="EMBL" id="JACVEW010000043">
    <property type="protein sequence ID" value="MBP0050204.1"/>
    <property type="molecule type" value="Genomic_DNA"/>
</dbReference>
<organism evidence="1 2">
    <name type="scientific">Marinobacterium alkalitolerans</name>
    <dbReference type="NCBI Taxonomy" id="1542925"/>
    <lineage>
        <taxon>Bacteria</taxon>
        <taxon>Pseudomonadati</taxon>
        <taxon>Pseudomonadota</taxon>
        <taxon>Gammaproteobacteria</taxon>
        <taxon>Oceanospirillales</taxon>
        <taxon>Oceanospirillaceae</taxon>
        <taxon>Marinobacterium</taxon>
    </lineage>
</organism>
<proteinExistence type="predicted"/>
<keyword evidence="2" id="KW-1185">Reference proteome</keyword>
<accession>A0ABS3ZGS8</accession>
<comment type="caution">
    <text evidence="1">The sequence shown here is derived from an EMBL/GenBank/DDBJ whole genome shotgun (WGS) entry which is preliminary data.</text>
</comment>
<sequence length="77" mass="9074">MHKHYDSSFFATGEDGRTVMLVMRQHYEGKRTFGLKPVEWKQEPPEILTQDGRQVDVLNEEMSQFRIPGEKEVLHLD</sequence>
<gene>
    <name evidence="1" type="ORF">H9C73_15895</name>
</gene>
<reference evidence="1 2" key="1">
    <citation type="submission" date="2020-09" db="EMBL/GenBank/DDBJ databases">
        <authorList>
            <person name="Tanuku N.R.S."/>
        </authorList>
    </citation>
    <scope>NUCLEOTIDE SEQUENCE [LARGE SCALE GENOMIC DNA]</scope>
    <source>
        <strain evidence="1 2">AK62</strain>
    </source>
</reference>
<evidence type="ECO:0000313" key="1">
    <source>
        <dbReference type="EMBL" id="MBP0050204.1"/>
    </source>
</evidence>
<protein>
    <submittedName>
        <fullName evidence="1">Uncharacterized protein</fullName>
    </submittedName>
</protein>
<dbReference type="RefSeq" id="WP_209288885.1">
    <property type="nucleotide sequence ID" value="NZ_JACVEW010000043.1"/>
</dbReference>
<dbReference type="Proteomes" id="UP000810171">
    <property type="component" value="Unassembled WGS sequence"/>
</dbReference>
<evidence type="ECO:0000313" key="2">
    <source>
        <dbReference type="Proteomes" id="UP000810171"/>
    </source>
</evidence>
<name>A0ABS3ZGS8_9GAMM</name>